<sequence length="234" mass="27145">MTYVTTRKTNKIQGHFSLYKHKNSNISNPNYEQPSMYINSSSYLIFKDFNQQETCLISQKRTHSVTSSNAYNGSSIDYKKPKFRNHSDDSAKDEMYHHPSVKKPMWTWNNLYINAEVAKTKQRTSSTDEMNKSFDNNDSFSDKSGYTTPTTKSDFSEFMIKEKLKNDSMVKLRASKKSYSPNEVIEDDFFSDDSCNITAEYSDTSSLSYQRSIERLSDRSPYLITLKDLIKKGK</sequence>
<feature type="region of interest" description="Disordered" evidence="1">
    <location>
        <begin position="121"/>
        <end position="147"/>
    </location>
</feature>
<dbReference type="AlphaFoldDB" id="A0A1L0B576"/>
<evidence type="ECO:0000256" key="1">
    <source>
        <dbReference type="SAM" id="MobiDB-lite"/>
    </source>
</evidence>
<feature type="compositionally biased region" description="Low complexity" evidence="1">
    <location>
        <begin position="133"/>
        <end position="144"/>
    </location>
</feature>
<proteinExistence type="predicted"/>
<dbReference type="OrthoDB" id="10322436at2759"/>
<dbReference type="VEuPathDB" id="FungiDB:HGUI_03180"/>
<keyword evidence="3" id="KW-1185">Reference proteome</keyword>
<dbReference type="EMBL" id="FQNF01000072">
    <property type="protein sequence ID" value="SGZ40980.1"/>
    <property type="molecule type" value="Genomic_DNA"/>
</dbReference>
<evidence type="ECO:0000313" key="3">
    <source>
        <dbReference type="Proteomes" id="UP000183365"/>
    </source>
</evidence>
<evidence type="ECO:0000313" key="2">
    <source>
        <dbReference type="EMBL" id="SGZ40980.1"/>
    </source>
</evidence>
<feature type="compositionally biased region" description="Polar residues" evidence="1">
    <location>
        <begin position="66"/>
        <end position="75"/>
    </location>
</feature>
<dbReference type="Proteomes" id="UP000183365">
    <property type="component" value="Unassembled WGS sequence"/>
</dbReference>
<name>A0A1L0B576_9ASCO</name>
<protein>
    <submittedName>
        <fullName evidence="2">Uncharacterized protein</fullName>
    </submittedName>
</protein>
<accession>A0A1L0B576</accession>
<reference evidence="3" key="1">
    <citation type="submission" date="2016-11" db="EMBL/GenBank/DDBJ databases">
        <authorList>
            <person name="Guldener U."/>
        </authorList>
    </citation>
    <scope>NUCLEOTIDE SEQUENCE [LARGE SCALE GENOMIC DNA]</scope>
</reference>
<feature type="compositionally biased region" description="Basic and acidic residues" evidence="1">
    <location>
        <begin position="77"/>
        <end position="95"/>
    </location>
</feature>
<feature type="region of interest" description="Disordered" evidence="1">
    <location>
        <begin position="66"/>
        <end position="95"/>
    </location>
</feature>
<organism evidence="2 3">
    <name type="scientific">Hanseniaspora guilliermondii</name>
    <dbReference type="NCBI Taxonomy" id="56406"/>
    <lineage>
        <taxon>Eukaryota</taxon>
        <taxon>Fungi</taxon>
        <taxon>Dikarya</taxon>
        <taxon>Ascomycota</taxon>
        <taxon>Saccharomycotina</taxon>
        <taxon>Saccharomycetes</taxon>
        <taxon>Saccharomycodales</taxon>
        <taxon>Saccharomycodaceae</taxon>
        <taxon>Hanseniaspora</taxon>
    </lineage>
</organism>
<gene>
    <name evidence="2" type="ORF">HGUI_03180</name>
</gene>